<organism evidence="2 3">
    <name type="scientific">Mycolicibacterium fluoranthenivorans</name>
    <dbReference type="NCBI Taxonomy" id="258505"/>
    <lineage>
        <taxon>Bacteria</taxon>
        <taxon>Bacillati</taxon>
        <taxon>Actinomycetota</taxon>
        <taxon>Actinomycetes</taxon>
        <taxon>Mycobacteriales</taxon>
        <taxon>Mycobacteriaceae</taxon>
        <taxon>Mycolicibacterium</taxon>
    </lineage>
</organism>
<sequence length="455" mass="45408">MLTPVATGTTVSPVGVTDITIESRERTLQLALRPYVTTGLALVSAGAIAITPITAPPPELHMPAVALAANPVIGAYTQLLQDTWTDVRTVGSQAWNDGLPIFDQFVRNTKANFDILAQVPPNLINGVKYAVSQIRPTLDTAGTQLRAGQIDDAINTLWSGLVINPLIGVAFPLLNTLEIPVNMVKTFARVVEALPSAVLIGVGLPVLSMVTAVVNSIGTVAQGLYDGVTTGNLGAVLTTVLTAPATVLGGALNGDPNTGTVGLINGVIAGILSARKTIADAMAPPATATATSGATALKTAAANEVPAVSADTVTLDVKSAPTGEGTKVAEAAPAVKDAEPAATEAKSDTAVTEKVPDTAAADTTKPDVNAKPDAKANGATDLSDGNKVTPGEKAGEKASDTKASEKAADSAQKETPAAVTTTATTPGATTSAAGDGSDAKAGATASSASSADAGE</sequence>
<feature type="compositionally biased region" description="Basic and acidic residues" evidence="1">
    <location>
        <begin position="393"/>
        <end position="412"/>
    </location>
</feature>
<dbReference type="STRING" id="1502745.SAMN02799620_05469"/>
<dbReference type="AlphaFoldDB" id="A0A1G4WZE9"/>
<evidence type="ECO:0000256" key="1">
    <source>
        <dbReference type="SAM" id="MobiDB-lite"/>
    </source>
</evidence>
<proteinExistence type="predicted"/>
<dbReference type="Proteomes" id="UP000199707">
    <property type="component" value="Unassembled WGS sequence"/>
</dbReference>
<accession>A0A1G4WZE9</accession>
<dbReference type="EMBL" id="FMUB01000014">
    <property type="protein sequence ID" value="SCX31952.1"/>
    <property type="molecule type" value="Genomic_DNA"/>
</dbReference>
<protein>
    <recommendedName>
        <fullName evidence="4">PE-PGRS family protein</fullName>
    </recommendedName>
</protein>
<evidence type="ECO:0000313" key="3">
    <source>
        <dbReference type="Proteomes" id="UP000199707"/>
    </source>
</evidence>
<feature type="region of interest" description="Disordered" evidence="1">
    <location>
        <begin position="319"/>
        <end position="455"/>
    </location>
</feature>
<feature type="compositionally biased region" description="Low complexity" evidence="1">
    <location>
        <begin position="415"/>
        <end position="455"/>
    </location>
</feature>
<gene>
    <name evidence="2" type="ORF">SAMN02799620_05469</name>
</gene>
<reference evidence="3" key="1">
    <citation type="submission" date="2016-10" db="EMBL/GenBank/DDBJ databases">
        <authorList>
            <person name="Varghese N."/>
            <person name="Submissions S."/>
        </authorList>
    </citation>
    <scope>NUCLEOTIDE SEQUENCE [LARGE SCALE GENOMIC DNA]</scope>
    <source>
        <strain evidence="3">UNC267MFSha1.1M11</strain>
    </source>
</reference>
<evidence type="ECO:0000313" key="2">
    <source>
        <dbReference type="EMBL" id="SCX31952.1"/>
    </source>
</evidence>
<name>A0A1G4WZE9_9MYCO</name>
<evidence type="ECO:0008006" key="4">
    <source>
        <dbReference type="Google" id="ProtNLM"/>
    </source>
</evidence>
<feature type="compositionally biased region" description="Basic and acidic residues" evidence="1">
    <location>
        <begin position="364"/>
        <end position="374"/>
    </location>
</feature>